<reference evidence="2 4" key="2">
    <citation type="submission" date="2018-06" db="EMBL/GenBank/DDBJ databases">
        <authorList>
            <consortium name="Pathogen Informatics"/>
            <person name="Doyle S."/>
        </authorList>
    </citation>
    <scope>NUCLEOTIDE SEQUENCE [LARGE SCALE GENOMIC DNA]</scope>
    <source>
        <strain evidence="2 4">NCTC12239</strain>
    </source>
</reference>
<accession>A0A378JY46</accession>
<dbReference type="OrthoDB" id="5651047at2"/>
<evidence type="ECO:0000313" key="1">
    <source>
        <dbReference type="EMBL" id="KTD30996.1"/>
    </source>
</evidence>
<dbReference type="RefSeq" id="WP_028384820.1">
    <property type="nucleotide sequence ID" value="NZ_CAAAJG010000017.1"/>
</dbReference>
<evidence type="ECO:0000313" key="2">
    <source>
        <dbReference type="EMBL" id="STX63573.1"/>
    </source>
</evidence>
<gene>
    <name evidence="1" type="ORF">Lmor_3103</name>
    <name evidence="2" type="ORF">NCTC12239_02521</name>
</gene>
<name>A0A378JY46_9GAMM</name>
<dbReference type="EMBL" id="UGOG01000001">
    <property type="protein sequence ID" value="STX63573.1"/>
    <property type="molecule type" value="Genomic_DNA"/>
</dbReference>
<evidence type="ECO:0000313" key="3">
    <source>
        <dbReference type="Proteomes" id="UP000054985"/>
    </source>
</evidence>
<dbReference type="Proteomes" id="UP000054985">
    <property type="component" value="Unassembled WGS sequence"/>
</dbReference>
<organism evidence="2 4">
    <name type="scientific">Legionella moravica</name>
    <dbReference type="NCBI Taxonomy" id="39962"/>
    <lineage>
        <taxon>Bacteria</taxon>
        <taxon>Pseudomonadati</taxon>
        <taxon>Pseudomonadota</taxon>
        <taxon>Gammaproteobacteria</taxon>
        <taxon>Legionellales</taxon>
        <taxon>Legionellaceae</taxon>
        <taxon>Legionella</taxon>
    </lineage>
</organism>
<proteinExistence type="predicted"/>
<keyword evidence="3" id="KW-1185">Reference proteome</keyword>
<dbReference type="AlphaFoldDB" id="A0A378JY46"/>
<dbReference type="Proteomes" id="UP000254040">
    <property type="component" value="Unassembled WGS sequence"/>
</dbReference>
<evidence type="ECO:0000313" key="4">
    <source>
        <dbReference type="Proteomes" id="UP000254040"/>
    </source>
</evidence>
<reference evidence="1 3" key="1">
    <citation type="submission" date="2015-11" db="EMBL/GenBank/DDBJ databases">
        <title>Genomic analysis of 38 Legionella species identifies large and diverse effector repertoires.</title>
        <authorList>
            <person name="Burstein D."/>
            <person name="Amaro F."/>
            <person name="Zusman T."/>
            <person name="Lifshitz Z."/>
            <person name="Cohen O."/>
            <person name="Gilbert J.A."/>
            <person name="Pupko T."/>
            <person name="Shuman H.A."/>
            <person name="Segal G."/>
        </authorList>
    </citation>
    <scope>NUCLEOTIDE SEQUENCE [LARGE SCALE GENOMIC DNA]</scope>
    <source>
        <strain evidence="1 3">ATCC 43877</strain>
    </source>
</reference>
<protein>
    <submittedName>
        <fullName evidence="2">Uncharacterized protein</fullName>
    </submittedName>
</protein>
<dbReference type="EMBL" id="LNYN01000042">
    <property type="protein sequence ID" value="KTD30996.1"/>
    <property type="molecule type" value="Genomic_DNA"/>
</dbReference>
<sequence>MHITYHTSDGYSYHIGIQKDWNEATFYYPAVTISTDQKNIQLYPAVPDYDHIDSLLKLGLFKPKTPEQSHALFKHNLKQYTHSKEAKRLIETNPNLVPRLDQMAKEIAYMSDNGIAFK</sequence>